<protein>
    <submittedName>
        <fullName evidence="2">Uncharacterized protein</fullName>
    </submittedName>
</protein>
<reference evidence="2" key="2">
    <citation type="submission" date="2020-09" db="EMBL/GenBank/DDBJ databases">
        <authorList>
            <person name="Sun Q."/>
            <person name="Ohkuma M."/>
        </authorList>
    </citation>
    <scope>NUCLEOTIDE SEQUENCE</scope>
    <source>
        <strain evidence="2">JCM 4369</strain>
    </source>
</reference>
<comment type="caution">
    <text evidence="2">The sequence shown here is derived from an EMBL/GenBank/DDBJ whole genome shotgun (WGS) entry which is preliminary data.</text>
</comment>
<dbReference type="EMBL" id="BMTD01000003">
    <property type="protein sequence ID" value="GGU86394.1"/>
    <property type="molecule type" value="Genomic_DNA"/>
</dbReference>
<feature type="region of interest" description="Disordered" evidence="1">
    <location>
        <begin position="67"/>
        <end position="101"/>
    </location>
</feature>
<evidence type="ECO:0000313" key="3">
    <source>
        <dbReference type="Proteomes" id="UP000618795"/>
    </source>
</evidence>
<keyword evidence="3" id="KW-1185">Reference proteome</keyword>
<proteinExistence type="predicted"/>
<feature type="compositionally biased region" description="Low complexity" evidence="1">
    <location>
        <begin position="74"/>
        <end position="101"/>
    </location>
</feature>
<dbReference type="AlphaFoldDB" id="A0A918I894"/>
<gene>
    <name evidence="2" type="ORF">GCM10010260_19360</name>
</gene>
<dbReference type="Proteomes" id="UP000618795">
    <property type="component" value="Unassembled WGS sequence"/>
</dbReference>
<reference evidence="2" key="1">
    <citation type="journal article" date="2014" name="Int. J. Syst. Evol. Microbiol.">
        <title>Complete genome sequence of Corynebacterium casei LMG S-19264T (=DSM 44701T), isolated from a smear-ripened cheese.</title>
        <authorList>
            <consortium name="US DOE Joint Genome Institute (JGI-PGF)"/>
            <person name="Walter F."/>
            <person name="Albersmeier A."/>
            <person name="Kalinowski J."/>
            <person name="Ruckert C."/>
        </authorList>
    </citation>
    <scope>NUCLEOTIDE SEQUENCE</scope>
    <source>
        <strain evidence="2">JCM 4369</strain>
    </source>
</reference>
<evidence type="ECO:0000313" key="2">
    <source>
        <dbReference type="EMBL" id="GGU86394.1"/>
    </source>
</evidence>
<name>A0A918I894_9ACTN</name>
<feature type="compositionally biased region" description="Basic and acidic residues" evidence="1">
    <location>
        <begin position="23"/>
        <end position="36"/>
    </location>
</feature>
<organism evidence="2 3">
    <name type="scientific">Streptomyces filipinensis</name>
    <dbReference type="NCBI Taxonomy" id="66887"/>
    <lineage>
        <taxon>Bacteria</taxon>
        <taxon>Bacillati</taxon>
        <taxon>Actinomycetota</taxon>
        <taxon>Actinomycetes</taxon>
        <taxon>Kitasatosporales</taxon>
        <taxon>Streptomycetaceae</taxon>
        <taxon>Streptomyces</taxon>
    </lineage>
</organism>
<evidence type="ECO:0000256" key="1">
    <source>
        <dbReference type="SAM" id="MobiDB-lite"/>
    </source>
</evidence>
<accession>A0A918I894</accession>
<feature type="region of interest" description="Disordered" evidence="1">
    <location>
        <begin position="1"/>
        <end position="36"/>
    </location>
</feature>
<sequence>MVRHGEEDTMTTATESFLSPRDFLPEQREDRAGAYEDLARPRLRHFDRAPERSGVIARWPAVQATPAARRRPWRAATVAPRTSPPATRTAVPPTPAARTAPQGVRFRGLSISLAVGCLSARGGW</sequence>